<dbReference type="InterPro" id="IPR033658">
    <property type="entry name" value="GRX_PICOT-like"/>
</dbReference>
<dbReference type="GO" id="GO:0046872">
    <property type="term" value="F:metal ion binding"/>
    <property type="evidence" value="ECO:0007669"/>
    <property type="project" value="UniProtKB-KW"/>
</dbReference>
<evidence type="ECO:0000256" key="2">
    <source>
        <dbReference type="ARBA" id="ARBA00022723"/>
    </source>
</evidence>
<dbReference type="InterPro" id="IPR002109">
    <property type="entry name" value="Glutaredoxin"/>
</dbReference>
<dbReference type="InterPro" id="IPR004480">
    <property type="entry name" value="Monothiol_GRX-rel"/>
</dbReference>
<evidence type="ECO:0000259" key="6">
    <source>
        <dbReference type="PROSITE" id="PS51352"/>
    </source>
</evidence>
<evidence type="ECO:0000256" key="4">
    <source>
        <dbReference type="ARBA" id="ARBA00023014"/>
    </source>
</evidence>
<evidence type="ECO:0000256" key="1">
    <source>
        <dbReference type="ARBA" id="ARBA00009630"/>
    </source>
</evidence>
<dbReference type="GO" id="GO:0005634">
    <property type="term" value="C:nucleus"/>
    <property type="evidence" value="ECO:0007669"/>
    <property type="project" value="TreeGrafter"/>
</dbReference>
<dbReference type="CDD" id="cd02984">
    <property type="entry name" value="TRX_PICOT"/>
    <property type="match status" value="1"/>
</dbReference>
<proteinExistence type="inferred from homology"/>
<dbReference type="PROSITE" id="PS51352">
    <property type="entry name" value="THIOREDOXIN_2"/>
    <property type="match status" value="1"/>
</dbReference>
<dbReference type="PANTHER" id="PTHR10293">
    <property type="entry name" value="GLUTAREDOXIN FAMILY MEMBER"/>
    <property type="match status" value="1"/>
</dbReference>
<dbReference type="FunFam" id="3.40.30.10:FF:000012">
    <property type="entry name" value="Monothiol glutaredoxin"/>
    <property type="match status" value="1"/>
</dbReference>
<dbReference type="Gene3D" id="3.40.30.10">
    <property type="entry name" value="Glutaredoxin"/>
    <property type="match status" value="2"/>
</dbReference>
<dbReference type="InterPro" id="IPR013766">
    <property type="entry name" value="Thioredoxin_domain"/>
</dbReference>
<keyword evidence="3" id="KW-0408">Iron</keyword>
<dbReference type="Pfam" id="PF00085">
    <property type="entry name" value="Thioredoxin"/>
    <property type="match status" value="1"/>
</dbReference>
<dbReference type="GO" id="GO:0006879">
    <property type="term" value="P:intracellular iron ion homeostasis"/>
    <property type="evidence" value="ECO:0007669"/>
    <property type="project" value="TreeGrafter"/>
</dbReference>
<dbReference type="GO" id="GO:0005829">
    <property type="term" value="C:cytosol"/>
    <property type="evidence" value="ECO:0007669"/>
    <property type="project" value="TreeGrafter"/>
</dbReference>
<evidence type="ECO:0000256" key="3">
    <source>
        <dbReference type="ARBA" id="ARBA00023004"/>
    </source>
</evidence>
<dbReference type="PROSITE" id="PS51354">
    <property type="entry name" value="GLUTAREDOXIN_2"/>
    <property type="match status" value="1"/>
</dbReference>
<dbReference type="CDD" id="cd03028">
    <property type="entry name" value="GRX_PICOT_like"/>
    <property type="match status" value="1"/>
</dbReference>
<dbReference type="GO" id="GO:0051536">
    <property type="term" value="F:iron-sulfur cluster binding"/>
    <property type="evidence" value="ECO:0007669"/>
    <property type="project" value="UniProtKB-KW"/>
</dbReference>
<name>A0A9N8ZC37_FUNMO</name>
<evidence type="ECO:0000313" key="7">
    <source>
        <dbReference type="EMBL" id="CAG8483523.1"/>
    </source>
</evidence>
<dbReference type="Pfam" id="PF00462">
    <property type="entry name" value="Glutaredoxin"/>
    <property type="match status" value="1"/>
</dbReference>
<keyword evidence="8" id="KW-1185">Reference proteome</keyword>
<sequence>MDNNLLELTSEDELKKLINQSEGSVIILDFWATWAQPCSQMNEVFTELASKNASLKFVDAEKFSELSESFEIAAVPTFIFLKNGKIAERVDGANAPELSNRVAKYAKVSSFATDTKSVPQKVDLNTRLKTLVNSNPVVAFIKGTPSQPRCGFTRQLLDIFTENKVQFSSFNILSDEEVRQGLKEYSNWPTFPQVYINGEFVGGLDIIKELVANDEFKGMFQISSGVPV</sequence>
<dbReference type="Proteomes" id="UP000789375">
    <property type="component" value="Unassembled WGS sequence"/>
</dbReference>
<feature type="domain" description="Thioredoxin" evidence="6">
    <location>
        <begin position="1"/>
        <end position="107"/>
    </location>
</feature>
<comment type="caution">
    <text evidence="7">The sequence shown here is derived from an EMBL/GenBank/DDBJ whole genome shotgun (WGS) entry which is preliminary data.</text>
</comment>
<dbReference type="InterPro" id="IPR036249">
    <property type="entry name" value="Thioredoxin-like_sf"/>
</dbReference>
<gene>
    <name evidence="7" type="ORF">FMOSSE_LOCUS3151</name>
</gene>
<dbReference type="GO" id="GO:0015036">
    <property type="term" value="F:disulfide oxidoreductase activity"/>
    <property type="evidence" value="ECO:0007669"/>
    <property type="project" value="UniProtKB-ARBA"/>
</dbReference>
<evidence type="ECO:0000256" key="5">
    <source>
        <dbReference type="ARBA" id="ARBA00055846"/>
    </source>
</evidence>
<comment type="similarity">
    <text evidence="1">Belongs to the glutaredoxin family. Monothiol subfamily.</text>
</comment>
<reference evidence="7" key="1">
    <citation type="submission" date="2021-06" db="EMBL/GenBank/DDBJ databases">
        <authorList>
            <person name="Kallberg Y."/>
            <person name="Tangrot J."/>
            <person name="Rosling A."/>
        </authorList>
    </citation>
    <scope>NUCLEOTIDE SEQUENCE</scope>
    <source>
        <strain evidence="7">87-6 pot B 2015</strain>
    </source>
</reference>
<dbReference type="AlphaFoldDB" id="A0A9N8ZC37"/>
<dbReference type="SUPFAM" id="SSF52833">
    <property type="entry name" value="Thioredoxin-like"/>
    <property type="match status" value="2"/>
</dbReference>
<dbReference type="PANTHER" id="PTHR10293:SF73">
    <property type="entry name" value="GLUTAREDOXIN-3"/>
    <property type="match status" value="1"/>
</dbReference>
<dbReference type="FunFam" id="3.40.30.10:FF:000092">
    <property type="entry name" value="Monothiol glutaredoxin"/>
    <property type="match status" value="1"/>
</dbReference>
<dbReference type="EMBL" id="CAJVPP010000447">
    <property type="protein sequence ID" value="CAG8483523.1"/>
    <property type="molecule type" value="Genomic_DNA"/>
</dbReference>
<keyword evidence="4" id="KW-0411">Iron-sulfur</keyword>
<protein>
    <submittedName>
        <fullName evidence="7">9579_t:CDS:1</fullName>
    </submittedName>
</protein>
<organism evidence="7 8">
    <name type="scientific">Funneliformis mosseae</name>
    <name type="common">Endomycorrhizal fungus</name>
    <name type="synonym">Glomus mosseae</name>
    <dbReference type="NCBI Taxonomy" id="27381"/>
    <lineage>
        <taxon>Eukaryota</taxon>
        <taxon>Fungi</taxon>
        <taxon>Fungi incertae sedis</taxon>
        <taxon>Mucoromycota</taxon>
        <taxon>Glomeromycotina</taxon>
        <taxon>Glomeromycetes</taxon>
        <taxon>Glomerales</taxon>
        <taxon>Glomeraceae</taxon>
        <taxon>Funneliformis</taxon>
    </lineage>
</organism>
<comment type="function">
    <text evidence="5">Monothiol glutaredoxin involved in the biogenesis of iron-sulfur clusters. Binds one iron-sulfur cluster per dimer. The iron-sulfur cluster is bound between subunits, and is complexed by a bound glutathione and a cysteine residue from each subunit.</text>
</comment>
<keyword evidence="2" id="KW-0479">Metal-binding</keyword>
<evidence type="ECO:0000313" key="8">
    <source>
        <dbReference type="Proteomes" id="UP000789375"/>
    </source>
</evidence>
<accession>A0A9N8ZC37</accession>